<organism evidence="9">
    <name type="scientific">hydrothermal vent metagenome</name>
    <dbReference type="NCBI Taxonomy" id="652676"/>
    <lineage>
        <taxon>unclassified sequences</taxon>
        <taxon>metagenomes</taxon>
        <taxon>ecological metagenomes</taxon>
    </lineage>
</organism>
<evidence type="ECO:0000259" key="7">
    <source>
        <dbReference type="Pfam" id="PF01266"/>
    </source>
</evidence>
<gene>
    <name evidence="9" type="ORF">MNBD_GAMMA06-169</name>
</gene>
<sequence>MTEKITENDFDIIIVGGGIVGLSLACELAGSDFSVAVVERNELREVTEQPECRVSAINRFALQRYKQDDKQNDRQNVWQSTLSKRACVFDRMFVWDQTGVGQIEFDSVELGVAELGVIIENNVLQQLLLETVKTAKNIHYFCPQEISSIDYQPEADGKTCSSITLADGAKLTAKLLVGADGAKSKVRETAAIQRKQKSYGQQGLVCNVATSESHQNTAWQCFMPTGPLAFLPLYNGYSSIVWSLDDAAASEHMAMSDDEFKQALVKASQYKLGEITDVQQRFLFPLAHGHSTNYVKPGLALIGDAAHSIHPLAGQGANLGIADAASLAEVICTAKKAGRQWAALHTLSKYQRQRKGANQMMEMSMTGFKKLFGNSNALIAEARNAGLSLVDHLPALKYRVIRQALGV</sequence>
<dbReference type="InterPro" id="IPR002938">
    <property type="entry name" value="FAD-bd"/>
</dbReference>
<feature type="domain" description="FAD-binding" evidence="8">
    <location>
        <begin position="166"/>
        <end position="359"/>
    </location>
</feature>
<dbReference type="AlphaFoldDB" id="A0A3B0WP05"/>
<dbReference type="GO" id="GO:0071949">
    <property type="term" value="F:FAD binding"/>
    <property type="evidence" value="ECO:0007669"/>
    <property type="project" value="InterPro"/>
</dbReference>
<dbReference type="InterPro" id="IPR036188">
    <property type="entry name" value="FAD/NAD-bd_sf"/>
</dbReference>
<dbReference type="Pfam" id="PF01266">
    <property type="entry name" value="DAO"/>
    <property type="match status" value="1"/>
</dbReference>
<evidence type="ECO:0000256" key="1">
    <source>
        <dbReference type="ARBA" id="ARBA00001974"/>
    </source>
</evidence>
<evidence type="ECO:0000256" key="4">
    <source>
        <dbReference type="ARBA" id="ARBA00022827"/>
    </source>
</evidence>
<dbReference type="InterPro" id="IPR018168">
    <property type="entry name" value="Ubi_Hdrlase_CS"/>
</dbReference>
<keyword evidence="5" id="KW-0560">Oxidoreductase</keyword>
<dbReference type="Gene3D" id="3.50.50.60">
    <property type="entry name" value="FAD/NAD(P)-binding domain"/>
    <property type="match status" value="2"/>
</dbReference>
<dbReference type="InterPro" id="IPR006076">
    <property type="entry name" value="FAD-dep_OxRdtase"/>
</dbReference>
<name>A0A3B0WP05_9ZZZZ</name>
<evidence type="ECO:0000256" key="3">
    <source>
        <dbReference type="ARBA" id="ARBA00022630"/>
    </source>
</evidence>
<dbReference type="EMBL" id="UOFD01000053">
    <property type="protein sequence ID" value="VAW52882.1"/>
    <property type="molecule type" value="Genomic_DNA"/>
</dbReference>
<evidence type="ECO:0000313" key="9">
    <source>
        <dbReference type="EMBL" id="VAW52882.1"/>
    </source>
</evidence>
<protein>
    <submittedName>
        <fullName evidence="9">2-polyprenylphenol hydroxylase</fullName>
    </submittedName>
</protein>
<comment type="similarity">
    <text evidence="2">Belongs to the UbiH/COQ6 family.</text>
</comment>
<dbReference type="PANTHER" id="PTHR43876">
    <property type="entry name" value="UBIQUINONE BIOSYNTHESIS MONOOXYGENASE COQ6, MITOCHONDRIAL"/>
    <property type="match status" value="1"/>
</dbReference>
<feature type="domain" description="FAD dependent oxidoreductase" evidence="7">
    <location>
        <begin position="11"/>
        <end position="42"/>
    </location>
</feature>
<evidence type="ECO:0000256" key="6">
    <source>
        <dbReference type="ARBA" id="ARBA00023033"/>
    </source>
</evidence>
<reference evidence="9" key="1">
    <citation type="submission" date="2018-06" db="EMBL/GenBank/DDBJ databases">
        <authorList>
            <person name="Zhirakovskaya E."/>
        </authorList>
    </citation>
    <scope>NUCLEOTIDE SEQUENCE</scope>
</reference>
<keyword evidence="4" id="KW-0274">FAD</keyword>
<dbReference type="PROSITE" id="PS01304">
    <property type="entry name" value="UBIH"/>
    <property type="match status" value="1"/>
</dbReference>
<evidence type="ECO:0000259" key="8">
    <source>
        <dbReference type="Pfam" id="PF01494"/>
    </source>
</evidence>
<comment type="cofactor">
    <cofactor evidence="1">
        <name>FAD</name>
        <dbReference type="ChEBI" id="CHEBI:57692"/>
    </cofactor>
</comment>
<evidence type="ECO:0000256" key="5">
    <source>
        <dbReference type="ARBA" id="ARBA00023002"/>
    </source>
</evidence>
<keyword evidence="3" id="KW-0285">Flavoprotein</keyword>
<keyword evidence="6" id="KW-0503">Monooxygenase</keyword>
<dbReference type="PRINTS" id="PR00420">
    <property type="entry name" value="RNGMNOXGNASE"/>
</dbReference>
<evidence type="ECO:0000256" key="2">
    <source>
        <dbReference type="ARBA" id="ARBA00005349"/>
    </source>
</evidence>
<dbReference type="PROSITE" id="PS51257">
    <property type="entry name" value="PROKAR_LIPOPROTEIN"/>
    <property type="match status" value="1"/>
</dbReference>
<dbReference type="GO" id="GO:0004497">
    <property type="term" value="F:monooxygenase activity"/>
    <property type="evidence" value="ECO:0007669"/>
    <property type="project" value="UniProtKB-KW"/>
</dbReference>
<accession>A0A3B0WP05</accession>
<dbReference type="InterPro" id="IPR010971">
    <property type="entry name" value="UbiH/COQ6"/>
</dbReference>
<dbReference type="FunFam" id="3.50.50.60:FF:000021">
    <property type="entry name" value="Ubiquinone biosynthesis monooxygenase COQ6"/>
    <property type="match status" value="1"/>
</dbReference>
<dbReference type="GO" id="GO:0006744">
    <property type="term" value="P:ubiquinone biosynthetic process"/>
    <property type="evidence" value="ECO:0007669"/>
    <property type="project" value="InterPro"/>
</dbReference>
<dbReference type="NCBIfam" id="TIGR01988">
    <property type="entry name" value="Ubi-OHases"/>
    <property type="match status" value="1"/>
</dbReference>
<dbReference type="SUPFAM" id="SSF51905">
    <property type="entry name" value="FAD/NAD(P)-binding domain"/>
    <property type="match status" value="1"/>
</dbReference>
<dbReference type="Pfam" id="PF01494">
    <property type="entry name" value="FAD_binding_3"/>
    <property type="match status" value="1"/>
</dbReference>
<proteinExistence type="inferred from homology"/>
<dbReference type="GO" id="GO:0016705">
    <property type="term" value="F:oxidoreductase activity, acting on paired donors, with incorporation or reduction of molecular oxygen"/>
    <property type="evidence" value="ECO:0007669"/>
    <property type="project" value="InterPro"/>
</dbReference>
<dbReference type="PANTHER" id="PTHR43876:SF7">
    <property type="entry name" value="UBIQUINONE BIOSYNTHESIS MONOOXYGENASE COQ6, MITOCHONDRIAL"/>
    <property type="match status" value="1"/>
</dbReference>
<dbReference type="InterPro" id="IPR051205">
    <property type="entry name" value="UbiH/COQ6_monooxygenase"/>
</dbReference>